<feature type="domain" description="DUF6318" evidence="2">
    <location>
        <begin position="50"/>
        <end position="182"/>
    </location>
</feature>
<protein>
    <submittedName>
        <fullName evidence="3">DUF6318 family protein</fullName>
    </submittedName>
</protein>
<evidence type="ECO:0000259" key="2">
    <source>
        <dbReference type="Pfam" id="PF19843"/>
    </source>
</evidence>
<organism evidence="3 4">
    <name type="scientific">Cellulomonas wangsupingiae</name>
    <dbReference type="NCBI Taxonomy" id="2968085"/>
    <lineage>
        <taxon>Bacteria</taxon>
        <taxon>Bacillati</taxon>
        <taxon>Actinomycetota</taxon>
        <taxon>Actinomycetes</taxon>
        <taxon>Micrococcales</taxon>
        <taxon>Cellulomonadaceae</taxon>
        <taxon>Cellulomonas</taxon>
    </lineage>
</organism>
<evidence type="ECO:0000256" key="1">
    <source>
        <dbReference type="SAM" id="MobiDB-lite"/>
    </source>
</evidence>
<feature type="region of interest" description="Disordered" evidence="1">
    <location>
        <begin position="14"/>
        <end position="62"/>
    </location>
</feature>
<keyword evidence="4" id="KW-1185">Reference proteome</keyword>
<reference evidence="3 4" key="1">
    <citation type="submission" date="2022-07" db="EMBL/GenBank/DDBJ databases">
        <title>Novel species in genus cellulomonas.</title>
        <authorList>
            <person name="Ye L."/>
        </authorList>
    </citation>
    <scope>NUCLEOTIDE SEQUENCE [LARGE SCALE GENOMIC DNA]</scope>
    <source>
        <strain evidence="4">zg-Y908</strain>
    </source>
</reference>
<proteinExistence type="predicted"/>
<name>A0ABY5K332_9CELL</name>
<sequence length="189" mass="19179">MVLIGMLAAGCTGGSDPAEAGATKSNAATGASSSPTPSASTTTLDAIVAPSPPSDAASPTAGSAQDTATYFLQLYPYVYWTGDLAEWDRLAAPTCIYCSKTRDDVSRLTDAGHRVTGGAIEITDAQSDEVEAGALFSVFVHFSEAPSQELDGSGAAVAASEGGRFTGLVAMRWTGADWSVDAVDVSSIS</sequence>
<dbReference type="Proteomes" id="UP001317322">
    <property type="component" value="Chromosome"/>
</dbReference>
<evidence type="ECO:0000313" key="3">
    <source>
        <dbReference type="EMBL" id="UUI64864.1"/>
    </source>
</evidence>
<dbReference type="RefSeq" id="WP_256791281.1">
    <property type="nucleotide sequence ID" value="NZ_CP101989.1"/>
</dbReference>
<dbReference type="EMBL" id="CP101989">
    <property type="protein sequence ID" value="UUI64864.1"/>
    <property type="molecule type" value="Genomic_DNA"/>
</dbReference>
<evidence type="ECO:0000313" key="4">
    <source>
        <dbReference type="Proteomes" id="UP001317322"/>
    </source>
</evidence>
<accession>A0ABY5K332</accession>
<dbReference type="InterPro" id="IPR046281">
    <property type="entry name" value="DUF6318"/>
</dbReference>
<dbReference type="Pfam" id="PF19843">
    <property type="entry name" value="DUF6318"/>
    <property type="match status" value="1"/>
</dbReference>
<feature type="compositionally biased region" description="Low complexity" evidence="1">
    <location>
        <begin position="27"/>
        <end position="43"/>
    </location>
</feature>
<gene>
    <name evidence="3" type="ORF">NP075_17400</name>
</gene>